<gene>
    <name evidence="1" type="ORF">EVOR1521_LOCUS30043</name>
</gene>
<organism evidence="1 2">
    <name type="scientific">Effrenium voratum</name>
    <dbReference type="NCBI Taxonomy" id="2562239"/>
    <lineage>
        <taxon>Eukaryota</taxon>
        <taxon>Sar</taxon>
        <taxon>Alveolata</taxon>
        <taxon>Dinophyceae</taxon>
        <taxon>Suessiales</taxon>
        <taxon>Symbiodiniaceae</taxon>
        <taxon>Effrenium</taxon>
    </lineage>
</organism>
<sequence>MGAAAAVPLPVPLPGAEDAELSSYFKEKYLNGELFEGSSYAKSSLSEIATYTFKGADGETQVWQHAFDLRAFGNEGEDLIILYHYTNELGFRNVGDLKQSAAQLFASLADDRAHFGQGVYTTQHEPAVCGMRVRILLNNYSNEDPLRPDTNDAESQRVDREWGSGKADGHRAAFCVPLIVPKSIAYNIFERQTPDMAKRNLSLGEDYKGRAVHGNRDVWVVRLADERGSAHDAVAEADAVLKLLRLRLEKLRLELGDDHASTLGCMSELVADRSASVLSRAFQSPRARRGHDTWLLKI</sequence>
<evidence type="ECO:0000313" key="1">
    <source>
        <dbReference type="EMBL" id="CAJ1408785.1"/>
    </source>
</evidence>
<protein>
    <submittedName>
        <fullName evidence="1">Uncharacterized protein</fullName>
    </submittedName>
</protein>
<comment type="caution">
    <text evidence="1">The sequence shown here is derived from an EMBL/GenBank/DDBJ whole genome shotgun (WGS) entry which is preliminary data.</text>
</comment>
<reference evidence="1" key="1">
    <citation type="submission" date="2023-08" db="EMBL/GenBank/DDBJ databases">
        <authorList>
            <person name="Chen Y."/>
            <person name="Shah S."/>
            <person name="Dougan E. K."/>
            <person name="Thang M."/>
            <person name="Chan C."/>
        </authorList>
    </citation>
    <scope>NUCLEOTIDE SEQUENCE</scope>
</reference>
<dbReference type="Proteomes" id="UP001178507">
    <property type="component" value="Unassembled WGS sequence"/>
</dbReference>
<accession>A0AA36NDR7</accession>
<evidence type="ECO:0000313" key="2">
    <source>
        <dbReference type="Proteomes" id="UP001178507"/>
    </source>
</evidence>
<name>A0AA36NDR7_9DINO</name>
<dbReference type="EMBL" id="CAUJNA010003732">
    <property type="protein sequence ID" value="CAJ1408785.1"/>
    <property type="molecule type" value="Genomic_DNA"/>
</dbReference>
<proteinExistence type="predicted"/>
<dbReference type="AlphaFoldDB" id="A0AA36NDR7"/>
<keyword evidence="2" id="KW-1185">Reference proteome</keyword>